<sequence length="411" mass="47693">MCTIDLPRGKPFCAGGCPVPEGNKTCGETRTLDIINEFKRLYEKKMEEIDTSNCGDCLQEKLKLQFDWINDLTEQNEMLVKAVEELEMEATERVKMLEDKLQKSAECISEGRQKLKQQNSHIHQLEKKTCEVECLLKELKAKKEECDSLQKNMIDMRQALTEEVATKHDIILKLKRDCHELEERCIQADKQTAFRDDIIKGLRKEIKQLKQQVSFPEKPYPKDSDILRKEVKGEHILVINHTRKIIKNGNTTVIYLRHNSETEKEPKNNDFNDDNELKKEMVTSEHMSNCTKCRLKLHNKVDKITETLNQKICTLNEKENPVDKIKTKNETEDTFPVCKSENNLTYLNSIKHRSNLTMPSVALTRRHTFDIASNQKSKNSLSEETKLISVPEHVPVKMLISNLEVNKTQKN</sequence>
<dbReference type="Proteomes" id="UP001153636">
    <property type="component" value="Chromosome 17"/>
</dbReference>
<protein>
    <submittedName>
        <fullName evidence="2">Uncharacterized protein</fullName>
    </submittedName>
</protein>
<reference evidence="2" key="1">
    <citation type="submission" date="2022-01" db="EMBL/GenBank/DDBJ databases">
        <authorList>
            <person name="King R."/>
        </authorList>
    </citation>
    <scope>NUCLEOTIDE SEQUENCE</scope>
</reference>
<feature type="coiled-coil region" evidence="1">
    <location>
        <begin position="69"/>
        <end position="191"/>
    </location>
</feature>
<evidence type="ECO:0000313" key="2">
    <source>
        <dbReference type="EMBL" id="CAH1104478.1"/>
    </source>
</evidence>
<dbReference type="AlphaFoldDB" id="A0A9P0G938"/>
<keyword evidence="1" id="KW-0175">Coiled coil</keyword>
<gene>
    <name evidence="2" type="ORF">PSYICH_LOCUS5408</name>
</gene>
<name>A0A9P0G938_9CUCU</name>
<dbReference type="OrthoDB" id="6350415at2759"/>
<organism evidence="2 3">
    <name type="scientific">Psylliodes chrysocephalus</name>
    <dbReference type="NCBI Taxonomy" id="3402493"/>
    <lineage>
        <taxon>Eukaryota</taxon>
        <taxon>Metazoa</taxon>
        <taxon>Ecdysozoa</taxon>
        <taxon>Arthropoda</taxon>
        <taxon>Hexapoda</taxon>
        <taxon>Insecta</taxon>
        <taxon>Pterygota</taxon>
        <taxon>Neoptera</taxon>
        <taxon>Endopterygota</taxon>
        <taxon>Coleoptera</taxon>
        <taxon>Polyphaga</taxon>
        <taxon>Cucujiformia</taxon>
        <taxon>Chrysomeloidea</taxon>
        <taxon>Chrysomelidae</taxon>
        <taxon>Galerucinae</taxon>
        <taxon>Alticini</taxon>
        <taxon>Psylliodes</taxon>
    </lineage>
</organism>
<accession>A0A9P0G938</accession>
<evidence type="ECO:0000313" key="3">
    <source>
        <dbReference type="Proteomes" id="UP001153636"/>
    </source>
</evidence>
<proteinExistence type="predicted"/>
<evidence type="ECO:0000256" key="1">
    <source>
        <dbReference type="SAM" id="Coils"/>
    </source>
</evidence>
<dbReference type="EMBL" id="OV651829">
    <property type="protein sequence ID" value="CAH1104478.1"/>
    <property type="molecule type" value="Genomic_DNA"/>
</dbReference>
<keyword evidence="3" id="KW-1185">Reference proteome</keyword>